<evidence type="ECO:0000256" key="8">
    <source>
        <dbReference type="ARBA" id="ARBA00022958"/>
    </source>
</evidence>
<dbReference type="GO" id="GO:0015079">
    <property type="term" value="F:potassium ion transmembrane transporter activity"/>
    <property type="evidence" value="ECO:0007669"/>
    <property type="project" value="UniProtKB-UniRule"/>
</dbReference>
<dbReference type="InterPro" id="IPR053952">
    <property type="entry name" value="K_trans_C"/>
</dbReference>
<dbReference type="PANTHER" id="PTHR30540:SF79">
    <property type="entry name" value="LOW AFFINITY POTASSIUM TRANSPORT SYSTEM PROTEIN KUP"/>
    <property type="match status" value="1"/>
</dbReference>
<keyword evidence="4 12" id="KW-1003">Cell membrane</keyword>
<reference evidence="15" key="1">
    <citation type="journal article" date="2021" name="PeerJ">
        <title>Extensive microbial diversity within the chicken gut microbiome revealed by metagenomics and culture.</title>
        <authorList>
            <person name="Gilroy R."/>
            <person name="Ravi A."/>
            <person name="Getino M."/>
            <person name="Pursley I."/>
            <person name="Horton D.L."/>
            <person name="Alikhan N.F."/>
            <person name="Baker D."/>
            <person name="Gharbi K."/>
            <person name="Hall N."/>
            <person name="Watson M."/>
            <person name="Adriaenssens E.M."/>
            <person name="Foster-Nyarko E."/>
            <person name="Jarju S."/>
            <person name="Secka A."/>
            <person name="Antonio M."/>
            <person name="Oren A."/>
            <person name="Chaudhuri R.R."/>
            <person name="La Ragione R."/>
            <person name="Hildebrand F."/>
            <person name="Pallen M.J."/>
        </authorList>
    </citation>
    <scope>NUCLEOTIDE SEQUENCE</scope>
    <source>
        <strain evidence="15">4100</strain>
    </source>
</reference>
<reference evidence="15" key="2">
    <citation type="submission" date="2021-09" db="EMBL/GenBank/DDBJ databases">
        <authorList>
            <person name="Gilroy R."/>
        </authorList>
    </citation>
    <scope>NUCLEOTIDE SEQUENCE</scope>
    <source>
        <strain evidence="15">4100</strain>
    </source>
</reference>
<evidence type="ECO:0000256" key="11">
    <source>
        <dbReference type="ARBA" id="ARBA00023136"/>
    </source>
</evidence>
<evidence type="ECO:0000256" key="9">
    <source>
        <dbReference type="ARBA" id="ARBA00022989"/>
    </source>
</evidence>
<evidence type="ECO:0000313" key="15">
    <source>
        <dbReference type="EMBL" id="HJE38729.1"/>
    </source>
</evidence>
<dbReference type="Pfam" id="PF22776">
    <property type="entry name" value="K_trans_C"/>
    <property type="match status" value="1"/>
</dbReference>
<evidence type="ECO:0000256" key="5">
    <source>
        <dbReference type="ARBA" id="ARBA00022538"/>
    </source>
</evidence>
<keyword evidence="9 12" id="KW-1133">Transmembrane helix</keyword>
<dbReference type="GO" id="GO:0015293">
    <property type="term" value="F:symporter activity"/>
    <property type="evidence" value="ECO:0007669"/>
    <property type="project" value="UniProtKB-UniRule"/>
</dbReference>
<dbReference type="InterPro" id="IPR053951">
    <property type="entry name" value="K_trans_N"/>
</dbReference>
<dbReference type="GO" id="GO:0005886">
    <property type="term" value="C:plasma membrane"/>
    <property type="evidence" value="ECO:0007669"/>
    <property type="project" value="UniProtKB-SubCell"/>
</dbReference>
<evidence type="ECO:0000256" key="1">
    <source>
        <dbReference type="ARBA" id="ARBA00004141"/>
    </source>
</evidence>
<name>A0A921JI88_9BACT</name>
<keyword evidence="6 12" id="KW-0812">Transmembrane</keyword>
<feature type="transmembrane region" description="Helical" evidence="12">
    <location>
        <begin position="105"/>
        <end position="123"/>
    </location>
</feature>
<evidence type="ECO:0000256" key="12">
    <source>
        <dbReference type="HAMAP-Rule" id="MF_01522"/>
    </source>
</evidence>
<feature type="transmembrane region" description="Helical" evidence="12">
    <location>
        <begin position="289"/>
        <end position="320"/>
    </location>
</feature>
<feature type="transmembrane region" description="Helical" evidence="12">
    <location>
        <begin position="397"/>
        <end position="420"/>
    </location>
</feature>
<feature type="domain" description="K+ potassium transporter integral membrane" evidence="13">
    <location>
        <begin position="24"/>
        <end position="456"/>
    </location>
</feature>
<keyword evidence="5 12" id="KW-0633">Potassium transport</keyword>
<keyword evidence="8 12" id="KW-0630">Potassium</keyword>
<dbReference type="Pfam" id="PF02705">
    <property type="entry name" value="K_trans"/>
    <property type="match status" value="1"/>
</dbReference>
<comment type="similarity">
    <text evidence="2 12">Belongs to the HAK/KUP transporter (TC 2.A.72) family.</text>
</comment>
<feature type="transmembrane region" description="Helical" evidence="12">
    <location>
        <begin position="373"/>
        <end position="390"/>
    </location>
</feature>
<feature type="transmembrane region" description="Helical" evidence="12">
    <location>
        <begin position="21"/>
        <end position="41"/>
    </location>
</feature>
<keyword evidence="7 12" id="KW-0769">Symport</keyword>
<comment type="catalytic activity">
    <reaction evidence="12">
        <text>K(+)(in) + H(+)(in) = K(+)(out) + H(+)(out)</text>
        <dbReference type="Rhea" id="RHEA:28490"/>
        <dbReference type="ChEBI" id="CHEBI:15378"/>
        <dbReference type="ChEBI" id="CHEBI:29103"/>
    </reaction>
</comment>
<dbReference type="PANTHER" id="PTHR30540">
    <property type="entry name" value="OSMOTIC STRESS POTASSIUM TRANSPORTER"/>
    <property type="match status" value="1"/>
</dbReference>
<keyword evidence="10 12" id="KW-0406">Ion transport</keyword>
<dbReference type="HAMAP" id="MF_01522">
    <property type="entry name" value="Kup"/>
    <property type="match status" value="1"/>
</dbReference>
<evidence type="ECO:0000313" key="16">
    <source>
        <dbReference type="Proteomes" id="UP000711407"/>
    </source>
</evidence>
<evidence type="ECO:0000259" key="14">
    <source>
        <dbReference type="Pfam" id="PF22776"/>
    </source>
</evidence>
<gene>
    <name evidence="12" type="primary">kup</name>
    <name evidence="15" type="ORF">K8V47_03065</name>
</gene>
<feature type="domain" description="K+ potassium transporter C-terminal" evidence="14">
    <location>
        <begin position="482"/>
        <end position="635"/>
    </location>
</feature>
<evidence type="ECO:0000256" key="7">
    <source>
        <dbReference type="ARBA" id="ARBA00022847"/>
    </source>
</evidence>
<protein>
    <recommendedName>
        <fullName evidence="12">Probable potassium transport system protein Kup</fullName>
    </recommendedName>
</protein>
<evidence type="ECO:0000256" key="6">
    <source>
        <dbReference type="ARBA" id="ARBA00022692"/>
    </source>
</evidence>
<dbReference type="InterPro" id="IPR023051">
    <property type="entry name" value="Kup"/>
</dbReference>
<comment type="caution">
    <text evidence="15">The sequence shown here is derived from an EMBL/GenBank/DDBJ whole genome shotgun (WGS) entry which is preliminary data.</text>
</comment>
<feature type="transmembrane region" description="Helical" evidence="12">
    <location>
        <begin position="143"/>
        <end position="159"/>
    </location>
</feature>
<proteinExistence type="inferred from homology"/>
<feature type="transmembrane region" description="Helical" evidence="12">
    <location>
        <begin position="245"/>
        <end position="267"/>
    </location>
</feature>
<dbReference type="InterPro" id="IPR003855">
    <property type="entry name" value="K+_transporter"/>
</dbReference>
<keyword evidence="3 12" id="KW-0813">Transport</keyword>
<dbReference type="AlphaFoldDB" id="A0A921JI88"/>
<sequence length="662" mass="73179">MDTLSNGKEAGGHMMQRLTAMGILITLGIVFGDIGTSPLYVMKAIMCVDGGVDADFVIGAVSCVIWTLTLQTTLKYVIIALRADNKGEGGILALFSLLKSLPHRWLYVVAAVGAAALVADGVITPAMTVTSAIEGLHTFSPDVPVVPIVVTIIAAIFVMQQGGTSRIGRLFGPFMLVWFLMLGILGVCNIGAAQEIWRAFNPWYAVRLLVEYPGWFLILGAVFLCTTGAEALYSDLGHCGRKNISAAWIFVKAMLILNYMGQGAWIISRLDDGIDWHVVNPFYAVMPEWFVGVGVAVSTGAAIIASQALLSGSFTIFSEAISLDFWPRQRIKYPSTLKGQLYIPAVNWALLAGCLLTVLIFRDSNHMEAAYGLAITVTMLMTTVLLAFYLRTKGVSMWVCVAFTTFFGVLEVAFLVANLFKFTHGGWFTVLIGGVVAVIMVVWRNATRLRSTFIQYRRLADYVDLISAVKQDAEIPKTACNLVYFTHSPTVDMLESKLIYSIINKKPKRADHYWIIHVEYLDEPDRLDYDVRIVVPQTIYFITMRIGFRVAPKVSVYLRQVVEDLVESGDVDLTSSYPSLAAEKIPGDFRFVLIHRVFSAASVISKGKARLLRLHERLRRLKISDQDAMGLDTSNVTMETVPLILNATPSRRIARDAVVRDR</sequence>
<evidence type="ECO:0000259" key="13">
    <source>
        <dbReference type="Pfam" id="PF02705"/>
    </source>
</evidence>
<feature type="transmembrane region" description="Helical" evidence="12">
    <location>
        <begin position="171"/>
        <end position="192"/>
    </location>
</feature>
<feature type="transmembrane region" description="Helical" evidence="12">
    <location>
        <begin position="56"/>
        <end position="78"/>
    </location>
</feature>
<feature type="transmembrane region" description="Helical" evidence="12">
    <location>
        <begin position="341"/>
        <end position="361"/>
    </location>
</feature>
<organism evidence="15 16">
    <name type="scientific">Candidatus Amulumruptor caecigallinarius</name>
    <dbReference type="NCBI Taxonomy" id="2109911"/>
    <lineage>
        <taxon>Bacteria</taxon>
        <taxon>Pseudomonadati</taxon>
        <taxon>Bacteroidota</taxon>
        <taxon>Bacteroidia</taxon>
        <taxon>Bacteroidales</taxon>
        <taxon>Muribaculaceae</taxon>
        <taxon>Candidatus Amulumruptor</taxon>
    </lineage>
</organism>
<dbReference type="EMBL" id="DYXT01000019">
    <property type="protein sequence ID" value="HJE38729.1"/>
    <property type="molecule type" value="Genomic_DNA"/>
</dbReference>
<accession>A0A921JI88</accession>
<evidence type="ECO:0000256" key="10">
    <source>
        <dbReference type="ARBA" id="ARBA00023065"/>
    </source>
</evidence>
<evidence type="ECO:0000256" key="2">
    <source>
        <dbReference type="ARBA" id="ARBA00007019"/>
    </source>
</evidence>
<comment type="function">
    <text evidence="12">Transport of potassium into the cell. Likely operates as a K(+):H(+) symporter.</text>
</comment>
<feature type="transmembrane region" description="Helical" evidence="12">
    <location>
        <begin position="426"/>
        <end position="443"/>
    </location>
</feature>
<keyword evidence="11 12" id="KW-0472">Membrane</keyword>
<evidence type="ECO:0000256" key="3">
    <source>
        <dbReference type="ARBA" id="ARBA00022448"/>
    </source>
</evidence>
<feature type="transmembrane region" description="Helical" evidence="12">
    <location>
        <begin position="212"/>
        <end position="233"/>
    </location>
</feature>
<dbReference type="Proteomes" id="UP000711407">
    <property type="component" value="Unassembled WGS sequence"/>
</dbReference>
<comment type="subcellular location">
    <subcellularLocation>
        <location evidence="12">Cell membrane</location>
        <topology evidence="12">Multi-pass membrane protein</topology>
    </subcellularLocation>
    <subcellularLocation>
        <location evidence="1">Membrane</location>
        <topology evidence="1">Multi-pass membrane protein</topology>
    </subcellularLocation>
</comment>
<evidence type="ECO:0000256" key="4">
    <source>
        <dbReference type="ARBA" id="ARBA00022475"/>
    </source>
</evidence>